<protein>
    <recommendedName>
        <fullName evidence="13">Methenyltetrahydrofolate cyclohydrolase</fullName>
    </recommendedName>
</protein>
<dbReference type="SUPFAM" id="SSF51735">
    <property type="entry name" value="NAD(P)-binding Rossmann-fold domains"/>
    <property type="match status" value="1"/>
</dbReference>
<dbReference type="PANTHER" id="PTHR48099">
    <property type="entry name" value="C-1-TETRAHYDROFOLATE SYNTHASE, CYTOPLASMIC-RELATED"/>
    <property type="match status" value="1"/>
</dbReference>
<dbReference type="AlphaFoldDB" id="A0A1F7GEI4"/>
<comment type="pathway">
    <text evidence="1">One-carbon metabolism; tetrahydrofolate interconversion.</text>
</comment>
<dbReference type="Gene3D" id="3.40.50.10860">
    <property type="entry name" value="Leucine Dehydrogenase, chain A, domain 1"/>
    <property type="match status" value="1"/>
</dbReference>
<gene>
    <name evidence="11" type="ORF">A2799_03500</name>
</gene>
<dbReference type="GO" id="GO:0009086">
    <property type="term" value="P:methionine biosynthetic process"/>
    <property type="evidence" value="ECO:0007669"/>
    <property type="project" value="UniProtKB-KW"/>
</dbReference>
<keyword evidence="7" id="KW-0028">Amino-acid biosynthesis</keyword>
<evidence type="ECO:0000256" key="5">
    <source>
        <dbReference type="ARBA" id="ARBA00022857"/>
    </source>
</evidence>
<name>A0A1F7GEI4_9BACT</name>
<evidence type="ECO:0000313" key="12">
    <source>
        <dbReference type="Proteomes" id="UP000176850"/>
    </source>
</evidence>
<proteinExistence type="predicted"/>
<dbReference type="GO" id="GO:0006164">
    <property type="term" value="P:purine nucleotide biosynthetic process"/>
    <property type="evidence" value="ECO:0007669"/>
    <property type="project" value="UniProtKB-KW"/>
</dbReference>
<evidence type="ECO:0000256" key="7">
    <source>
        <dbReference type="ARBA" id="ARBA00023167"/>
    </source>
</evidence>
<dbReference type="PANTHER" id="PTHR48099:SF5">
    <property type="entry name" value="C-1-TETRAHYDROFOLATE SYNTHASE, CYTOPLASMIC"/>
    <property type="match status" value="1"/>
</dbReference>
<organism evidence="11 12">
    <name type="scientific">Candidatus Roizmanbacteria bacterium RIFCSPHIGHO2_01_FULL_39_24</name>
    <dbReference type="NCBI Taxonomy" id="1802032"/>
    <lineage>
        <taxon>Bacteria</taxon>
        <taxon>Candidatus Roizmaniibacteriota</taxon>
    </lineage>
</organism>
<dbReference type="InterPro" id="IPR000672">
    <property type="entry name" value="THF_DH/CycHdrlase"/>
</dbReference>
<dbReference type="Pfam" id="PF02882">
    <property type="entry name" value="THF_DHG_CYH_C"/>
    <property type="match status" value="1"/>
</dbReference>
<evidence type="ECO:0000256" key="8">
    <source>
        <dbReference type="ARBA" id="ARBA00023268"/>
    </source>
</evidence>
<dbReference type="Pfam" id="PF00763">
    <property type="entry name" value="THF_DHG_CYH"/>
    <property type="match status" value="1"/>
</dbReference>
<evidence type="ECO:0000259" key="9">
    <source>
        <dbReference type="Pfam" id="PF00763"/>
    </source>
</evidence>
<keyword evidence="7" id="KW-0486">Methionine biosynthesis</keyword>
<keyword evidence="3" id="KW-0658">Purine biosynthesis</keyword>
<evidence type="ECO:0000256" key="2">
    <source>
        <dbReference type="ARBA" id="ARBA00022563"/>
    </source>
</evidence>
<accession>A0A1F7GEI4</accession>
<dbReference type="InterPro" id="IPR020631">
    <property type="entry name" value="THF_DH/CycHdrlase_NAD-bd_dom"/>
</dbReference>
<dbReference type="InterPro" id="IPR020630">
    <property type="entry name" value="THF_DH/CycHdrlase_cat_dom"/>
</dbReference>
<keyword evidence="4" id="KW-0378">Hydrolase</keyword>
<dbReference type="Gene3D" id="3.40.50.720">
    <property type="entry name" value="NAD(P)-binding Rossmann-like Domain"/>
    <property type="match status" value="1"/>
</dbReference>
<evidence type="ECO:0000313" key="11">
    <source>
        <dbReference type="EMBL" id="OGK17279.1"/>
    </source>
</evidence>
<evidence type="ECO:0000256" key="6">
    <source>
        <dbReference type="ARBA" id="ARBA00023002"/>
    </source>
</evidence>
<dbReference type="GO" id="GO:0005829">
    <property type="term" value="C:cytosol"/>
    <property type="evidence" value="ECO:0007669"/>
    <property type="project" value="TreeGrafter"/>
</dbReference>
<evidence type="ECO:0000256" key="3">
    <source>
        <dbReference type="ARBA" id="ARBA00022755"/>
    </source>
</evidence>
<dbReference type="GO" id="GO:0035999">
    <property type="term" value="P:tetrahydrofolate interconversion"/>
    <property type="evidence" value="ECO:0007669"/>
    <property type="project" value="TreeGrafter"/>
</dbReference>
<dbReference type="GO" id="GO:0004477">
    <property type="term" value="F:methenyltetrahydrofolate cyclohydrolase activity"/>
    <property type="evidence" value="ECO:0007669"/>
    <property type="project" value="TreeGrafter"/>
</dbReference>
<keyword evidence="5" id="KW-0521">NADP</keyword>
<feature type="domain" description="Tetrahydrofolate dehydrogenase/cyclohydrolase NAD(P)-binding" evidence="10">
    <location>
        <begin position="164"/>
        <end position="287"/>
    </location>
</feature>
<dbReference type="SUPFAM" id="SSF53223">
    <property type="entry name" value="Aminoacid dehydrogenase-like, N-terminal domain"/>
    <property type="match status" value="1"/>
</dbReference>
<dbReference type="PRINTS" id="PR00085">
    <property type="entry name" value="THFDHDRGNASE"/>
</dbReference>
<keyword evidence="2" id="KW-0554">One-carbon metabolism</keyword>
<dbReference type="EMBL" id="MFZH01000048">
    <property type="protein sequence ID" value="OGK17279.1"/>
    <property type="molecule type" value="Genomic_DNA"/>
</dbReference>
<comment type="caution">
    <text evidence="11">The sequence shown here is derived from an EMBL/GenBank/DDBJ whole genome shotgun (WGS) entry which is preliminary data.</text>
</comment>
<evidence type="ECO:0000256" key="1">
    <source>
        <dbReference type="ARBA" id="ARBA00004777"/>
    </source>
</evidence>
<evidence type="ECO:0000259" key="10">
    <source>
        <dbReference type="Pfam" id="PF02882"/>
    </source>
</evidence>
<evidence type="ECO:0008006" key="13">
    <source>
        <dbReference type="Google" id="ProtNLM"/>
    </source>
</evidence>
<feature type="domain" description="Tetrahydrofolate dehydrogenase/cyclohydrolase catalytic" evidence="9">
    <location>
        <begin position="3"/>
        <end position="114"/>
    </location>
</feature>
<dbReference type="InterPro" id="IPR036291">
    <property type="entry name" value="NAD(P)-bd_dom_sf"/>
</dbReference>
<dbReference type="InterPro" id="IPR046346">
    <property type="entry name" value="Aminoacid_DH-like_N_sf"/>
</dbReference>
<sequence>MEINGKLLANKIIDYLKEVVKKENLHPKLVVFSVRPTDDDLIYIGLKKKAAHTIGADFEVISYKKTPRFEEFANVLRNKADSKETTGLIIQRPLPSQLASETLFNYVPLLKEIEGHKAKSPFFPPLGLGVFTMLKYVYNPGDKEIIENILVNPSADMGFFKQILRRKKIVLMGRGETGGKPIGKMFSEARINYLNTHSKTASDSAFYKEADIIITAVGKRVLTKDMVKPGVILLNVGYRRDRGVARGDYDNEDITELASFYTPTPGGIGPLEIAYLMYNLVESVRMQNKA</sequence>
<dbReference type="GO" id="GO:0004488">
    <property type="term" value="F:methylenetetrahydrofolate dehydrogenase (NADP+) activity"/>
    <property type="evidence" value="ECO:0007669"/>
    <property type="project" value="InterPro"/>
</dbReference>
<keyword evidence="6" id="KW-0560">Oxidoreductase</keyword>
<reference evidence="11 12" key="1">
    <citation type="journal article" date="2016" name="Nat. Commun.">
        <title>Thousands of microbial genomes shed light on interconnected biogeochemical processes in an aquifer system.</title>
        <authorList>
            <person name="Anantharaman K."/>
            <person name="Brown C.T."/>
            <person name="Hug L.A."/>
            <person name="Sharon I."/>
            <person name="Castelle C.J."/>
            <person name="Probst A.J."/>
            <person name="Thomas B.C."/>
            <person name="Singh A."/>
            <person name="Wilkins M.J."/>
            <person name="Karaoz U."/>
            <person name="Brodie E.L."/>
            <person name="Williams K.H."/>
            <person name="Hubbard S.S."/>
            <person name="Banfield J.F."/>
        </authorList>
    </citation>
    <scope>NUCLEOTIDE SEQUENCE [LARGE SCALE GENOMIC DNA]</scope>
</reference>
<evidence type="ECO:0000256" key="4">
    <source>
        <dbReference type="ARBA" id="ARBA00022801"/>
    </source>
</evidence>
<dbReference type="Proteomes" id="UP000176850">
    <property type="component" value="Unassembled WGS sequence"/>
</dbReference>
<keyword evidence="8" id="KW-0511">Multifunctional enzyme</keyword>